<organism evidence="7 8">
    <name type="scientific">Oceanotoga teriensis</name>
    <dbReference type="NCBI Taxonomy" id="515440"/>
    <lineage>
        <taxon>Bacteria</taxon>
        <taxon>Thermotogati</taxon>
        <taxon>Thermotogota</taxon>
        <taxon>Thermotogae</taxon>
        <taxon>Petrotogales</taxon>
        <taxon>Petrotogaceae</taxon>
        <taxon>Oceanotoga</taxon>
    </lineage>
</organism>
<dbReference type="PANTHER" id="PTHR10996">
    <property type="entry name" value="2-HYDROXYACID DEHYDROGENASE-RELATED"/>
    <property type="match status" value="1"/>
</dbReference>
<protein>
    <submittedName>
        <fullName evidence="7">Glyoxylate reductase</fullName>
    </submittedName>
</protein>
<dbReference type="GO" id="GO:0030267">
    <property type="term" value="F:glyoxylate reductase (NADPH) activity"/>
    <property type="evidence" value="ECO:0007669"/>
    <property type="project" value="TreeGrafter"/>
</dbReference>
<dbReference type="Proteomes" id="UP000245921">
    <property type="component" value="Unassembled WGS sequence"/>
</dbReference>
<name>A0AA45C8Z1_9BACT</name>
<dbReference type="InterPro" id="IPR029753">
    <property type="entry name" value="D-isomer_DH_CS"/>
</dbReference>
<dbReference type="InterPro" id="IPR036291">
    <property type="entry name" value="NAD(P)-bd_dom_sf"/>
</dbReference>
<dbReference type="SUPFAM" id="SSF52283">
    <property type="entry name" value="Formate/glycerate dehydrogenase catalytic domain-like"/>
    <property type="match status" value="1"/>
</dbReference>
<dbReference type="Gene3D" id="3.40.50.720">
    <property type="entry name" value="NAD(P)-binding Rossmann-like Domain"/>
    <property type="match status" value="2"/>
</dbReference>
<dbReference type="GO" id="GO:0016618">
    <property type="term" value="F:hydroxypyruvate reductase [NAD(P)H] activity"/>
    <property type="evidence" value="ECO:0007669"/>
    <property type="project" value="TreeGrafter"/>
</dbReference>
<dbReference type="GO" id="GO:0051287">
    <property type="term" value="F:NAD binding"/>
    <property type="evidence" value="ECO:0007669"/>
    <property type="project" value="InterPro"/>
</dbReference>
<feature type="domain" description="D-isomer specific 2-hydroxyacid dehydrogenase catalytic" evidence="5">
    <location>
        <begin position="5"/>
        <end position="318"/>
    </location>
</feature>
<keyword evidence="3" id="KW-0520">NAD</keyword>
<dbReference type="PROSITE" id="PS00671">
    <property type="entry name" value="D_2_HYDROXYACID_DH_3"/>
    <property type="match status" value="1"/>
</dbReference>
<comment type="caution">
    <text evidence="7">The sequence shown here is derived from an EMBL/GenBank/DDBJ whole genome shotgun (WGS) entry which is preliminary data.</text>
</comment>
<evidence type="ECO:0000313" key="8">
    <source>
        <dbReference type="Proteomes" id="UP000245921"/>
    </source>
</evidence>
<evidence type="ECO:0000256" key="3">
    <source>
        <dbReference type="ARBA" id="ARBA00023027"/>
    </source>
</evidence>
<dbReference type="Pfam" id="PF00389">
    <property type="entry name" value="2-Hacid_dh"/>
    <property type="match status" value="1"/>
</dbReference>
<proteinExistence type="inferred from homology"/>
<evidence type="ECO:0000259" key="5">
    <source>
        <dbReference type="Pfam" id="PF00389"/>
    </source>
</evidence>
<evidence type="ECO:0000256" key="1">
    <source>
        <dbReference type="ARBA" id="ARBA00005854"/>
    </source>
</evidence>
<dbReference type="SUPFAM" id="SSF51735">
    <property type="entry name" value="NAD(P)-binding Rossmann-fold domains"/>
    <property type="match status" value="1"/>
</dbReference>
<evidence type="ECO:0000256" key="4">
    <source>
        <dbReference type="RuleBase" id="RU003719"/>
    </source>
</evidence>
<evidence type="ECO:0000256" key="2">
    <source>
        <dbReference type="ARBA" id="ARBA00023002"/>
    </source>
</evidence>
<dbReference type="InterPro" id="IPR029752">
    <property type="entry name" value="D-isomer_DH_CS1"/>
</dbReference>
<feature type="domain" description="D-isomer specific 2-hydroxyacid dehydrogenase NAD-binding" evidence="6">
    <location>
        <begin position="110"/>
        <end position="287"/>
    </location>
</feature>
<dbReference type="Pfam" id="PF02826">
    <property type="entry name" value="2-Hacid_dh_C"/>
    <property type="match status" value="1"/>
</dbReference>
<dbReference type="PANTHER" id="PTHR10996:SF283">
    <property type="entry name" value="GLYOXYLATE_HYDROXYPYRUVATE REDUCTASE B"/>
    <property type="match status" value="1"/>
</dbReference>
<dbReference type="FunFam" id="3.40.50.720:FF:000203">
    <property type="entry name" value="D-3-phosphoglycerate dehydrogenase (SerA)"/>
    <property type="match status" value="1"/>
</dbReference>
<evidence type="ECO:0000313" key="7">
    <source>
        <dbReference type="EMBL" id="PWJ96521.1"/>
    </source>
</evidence>
<comment type="similarity">
    <text evidence="1 4">Belongs to the D-isomer specific 2-hydroxyacid dehydrogenase family.</text>
</comment>
<dbReference type="PROSITE" id="PS00065">
    <property type="entry name" value="D_2_HYDROXYACID_DH_1"/>
    <property type="match status" value="1"/>
</dbReference>
<dbReference type="AlphaFoldDB" id="A0AA45C8Z1"/>
<gene>
    <name evidence="7" type="ORF">C7380_10193</name>
</gene>
<dbReference type="InterPro" id="IPR006140">
    <property type="entry name" value="D-isomer_DH_NAD-bd"/>
</dbReference>
<sequence length="319" mass="36531">MKKVAFTYRIPEKGINFLKNKYEVWVNNENRQLTKNELINIFEENDAVVTLLSDKIDSDILRSKKNRVKIISNYAVGYNNIDVKTAKELGIKVTNTPDVLTNATADLAWALLMSISRRIVESDKFVREGKFKGWEPELFLGSNLVGKKLGVIGFGRIGRAFAKRAKGFDMEVFYYKRKRLDDDTERSLEVLYSDIDYIMRECDFISLHMPLTEDTHHIINKRRLDMMKKNSYIINTARGAIIDEKALFEKLKNNEISGAGLDVYEFEPNLTEGLKKLNNVVLAPHIGSATVETRNEMSLMVAKDIDLLLSDKKPINEVV</sequence>
<keyword evidence="8" id="KW-1185">Reference proteome</keyword>
<dbReference type="GO" id="GO:0005829">
    <property type="term" value="C:cytosol"/>
    <property type="evidence" value="ECO:0007669"/>
    <property type="project" value="TreeGrafter"/>
</dbReference>
<dbReference type="CDD" id="cd05301">
    <property type="entry name" value="GDH"/>
    <property type="match status" value="1"/>
</dbReference>
<dbReference type="InterPro" id="IPR006139">
    <property type="entry name" value="D-isomer_2_OHA_DH_cat_dom"/>
</dbReference>
<evidence type="ECO:0000259" key="6">
    <source>
        <dbReference type="Pfam" id="PF02826"/>
    </source>
</evidence>
<dbReference type="RefSeq" id="WP_109603514.1">
    <property type="nucleotide sequence ID" value="NZ_QGGI01000001.1"/>
</dbReference>
<reference evidence="7 8" key="1">
    <citation type="submission" date="2018-05" db="EMBL/GenBank/DDBJ databases">
        <title>Genomic Encyclopedia of Type Strains, Phase IV (KMG-IV): sequencing the most valuable type-strain genomes for metagenomic binning, comparative biology and taxonomic classification.</title>
        <authorList>
            <person name="Goeker M."/>
        </authorList>
    </citation>
    <scope>NUCLEOTIDE SEQUENCE [LARGE SCALE GENOMIC DNA]</scope>
    <source>
        <strain evidence="7 8">DSM 24906</strain>
    </source>
</reference>
<keyword evidence="2 4" id="KW-0560">Oxidoreductase</keyword>
<dbReference type="InterPro" id="IPR050223">
    <property type="entry name" value="D-isomer_2-hydroxyacid_DH"/>
</dbReference>
<dbReference type="EMBL" id="QGGI01000001">
    <property type="protein sequence ID" value="PWJ96521.1"/>
    <property type="molecule type" value="Genomic_DNA"/>
</dbReference>
<accession>A0AA45C8Z1</accession>